<keyword evidence="5" id="KW-1185">Reference proteome</keyword>
<dbReference type="SUPFAM" id="SSF51905">
    <property type="entry name" value="FAD/NAD(P)-binding domain"/>
    <property type="match status" value="1"/>
</dbReference>
<name>A0A3N1KPW7_9PROT</name>
<proteinExistence type="predicted"/>
<comment type="caution">
    <text evidence="4">The sequence shown here is derived from an EMBL/GenBank/DDBJ whole genome shotgun (WGS) entry which is preliminary data.</text>
</comment>
<feature type="domain" description="FAD dependent oxidoreductase" evidence="3">
    <location>
        <begin position="36"/>
        <end position="385"/>
    </location>
</feature>
<dbReference type="PANTHER" id="PTHR13847">
    <property type="entry name" value="SARCOSINE DEHYDROGENASE-RELATED"/>
    <property type="match status" value="1"/>
</dbReference>
<dbReference type="GO" id="GO:0016491">
    <property type="term" value="F:oxidoreductase activity"/>
    <property type="evidence" value="ECO:0007669"/>
    <property type="project" value="UniProtKB-KW"/>
</dbReference>
<organism evidence="4 5">
    <name type="scientific">Stella humosa</name>
    <dbReference type="NCBI Taxonomy" id="94"/>
    <lineage>
        <taxon>Bacteria</taxon>
        <taxon>Pseudomonadati</taxon>
        <taxon>Pseudomonadota</taxon>
        <taxon>Alphaproteobacteria</taxon>
        <taxon>Rhodospirillales</taxon>
        <taxon>Stellaceae</taxon>
        <taxon>Stella</taxon>
    </lineage>
</organism>
<dbReference type="PANTHER" id="PTHR13847:SF281">
    <property type="entry name" value="FAD DEPENDENT OXIDOREDUCTASE DOMAIN-CONTAINING PROTEIN"/>
    <property type="match status" value="1"/>
</dbReference>
<evidence type="ECO:0000259" key="3">
    <source>
        <dbReference type="Pfam" id="PF01266"/>
    </source>
</evidence>
<dbReference type="GO" id="GO:0005737">
    <property type="term" value="C:cytoplasm"/>
    <property type="evidence" value="ECO:0007669"/>
    <property type="project" value="TreeGrafter"/>
</dbReference>
<keyword evidence="1" id="KW-0560">Oxidoreductase</keyword>
<dbReference type="InterPro" id="IPR036188">
    <property type="entry name" value="FAD/NAD-bd_sf"/>
</dbReference>
<evidence type="ECO:0000256" key="1">
    <source>
        <dbReference type="ARBA" id="ARBA00023002"/>
    </source>
</evidence>
<dbReference type="EMBL" id="RJKX01000020">
    <property type="protein sequence ID" value="ROP80829.1"/>
    <property type="molecule type" value="Genomic_DNA"/>
</dbReference>
<protein>
    <submittedName>
        <fullName evidence="4">Glycine/D-amino acid oxidase-like deaminating enzyme</fullName>
    </submittedName>
</protein>
<dbReference type="RefSeq" id="WP_123695722.1">
    <property type="nucleotide sequence ID" value="NZ_AP019700.1"/>
</dbReference>
<dbReference type="AlphaFoldDB" id="A0A3N1KPW7"/>
<feature type="region of interest" description="Disordered" evidence="2">
    <location>
        <begin position="1"/>
        <end position="26"/>
    </location>
</feature>
<dbReference type="Proteomes" id="UP000278222">
    <property type="component" value="Unassembled WGS sequence"/>
</dbReference>
<evidence type="ECO:0000313" key="4">
    <source>
        <dbReference type="EMBL" id="ROP80829.1"/>
    </source>
</evidence>
<dbReference type="Pfam" id="PF01266">
    <property type="entry name" value="DAO"/>
    <property type="match status" value="1"/>
</dbReference>
<accession>A0A3N1KPW7</accession>
<sequence length="430" mass="47211">MTRSKVHEFNAPSGWNALLPPRRPTEPIRGKHRVKYAVVGAGYTGTAAARRLHELDPAGDIMLVDAGTVGEGSSGRNSGFTRPLEFPMELTRANAGKVAKIKPFYEEGFYWLKDIVERHGIDCGLVRAGVIRGAATDLGESRIRTASAVMDELGYEHRIVPREELNDRVATAYYRCGLLVTDSYLLQPAALIRGLVDNLPREIAVHEGSTVRRMSRPGKWVLELDGATIEADQVVLATNAYVKHFGYLVDRTVATYTYAAITEAMAPEDAARTGSMTHWGILPPHKMGTTCRRVSENRLMVRSLASYEGELRPDVVKAGLTDIFRARWPHLAHVKLEHVWGGATAFTMNGSPWWGKFDEGLFSAGGCNGAGITKGTLLGKRLAELMTGHGDHSGLADAFGEPSWLAPEPFRRIGYHVIARKERKLAGAER</sequence>
<evidence type="ECO:0000256" key="2">
    <source>
        <dbReference type="SAM" id="MobiDB-lite"/>
    </source>
</evidence>
<evidence type="ECO:0000313" key="5">
    <source>
        <dbReference type="Proteomes" id="UP000278222"/>
    </source>
</evidence>
<dbReference type="Gene3D" id="3.30.9.10">
    <property type="entry name" value="D-Amino Acid Oxidase, subunit A, domain 2"/>
    <property type="match status" value="1"/>
</dbReference>
<dbReference type="Gene3D" id="3.50.50.60">
    <property type="entry name" value="FAD/NAD(P)-binding domain"/>
    <property type="match status" value="1"/>
</dbReference>
<dbReference type="OrthoDB" id="9769600at2"/>
<reference evidence="4 5" key="1">
    <citation type="submission" date="2018-11" db="EMBL/GenBank/DDBJ databases">
        <title>Genomic Encyclopedia of Type Strains, Phase IV (KMG-IV): sequencing the most valuable type-strain genomes for metagenomic binning, comparative biology and taxonomic classification.</title>
        <authorList>
            <person name="Goeker M."/>
        </authorList>
    </citation>
    <scope>NUCLEOTIDE SEQUENCE [LARGE SCALE GENOMIC DNA]</scope>
    <source>
        <strain evidence="4 5">DSM 5900</strain>
    </source>
</reference>
<gene>
    <name evidence="4" type="ORF">EDC65_5478</name>
</gene>
<dbReference type="InterPro" id="IPR006076">
    <property type="entry name" value="FAD-dep_OxRdtase"/>
</dbReference>